<evidence type="ECO:0000256" key="1">
    <source>
        <dbReference type="ARBA" id="ARBA00004196"/>
    </source>
</evidence>
<accession>A0A1G5ZII9</accession>
<dbReference type="InterPro" id="IPR028082">
    <property type="entry name" value="Peripla_BP_I"/>
</dbReference>
<dbReference type="GO" id="GO:0030246">
    <property type="term" value="F:carbohydrate binding"/>
    <property type="evidence" value="ECO:0007669"/>
    <property type="project" value="UniProtKB-ARBA"/>
</dbReference>
<dbReference type="SUPFAM" id="SSF53822">
    <property type="entry name" value="Periplasmic binding protein-like I"/>
    <property type="match status" value="1"/>
</dbReference>
<evidence type="ECO:0000259" key="5">
    <source>
        <dbReference type="Pfam" id="PF13407"/>
    </source>
</evidence>
<organism evidence="6 7">
    <name type="scientific">Mesorhizobium qingshengii</name>
    <dbReference type="NCBI Taxonomy" id="1165689"/>
    <lineage>
        <taxon>Bacteria</taxon>
        <taxon>Pseudomonadati</taxon>
        <taxon>Pseudomonadota</taxon>
        <taxon>Alphaproteobacteria</taxon>
        <taxon>Hyphomicrobiales</taxon>
        <taxon>Phyllobacteriaceae</taxon>
        <taxon>Mesorhizobium</taxon>
    </lineage>
</organism>
<dbReference type="RefSeq" id="WP_091584097.1">
    <property type="nucleotide sequence ID" value="NZ_FMXM01000020.1"/>
</dbReference>
<sequence length="354" mass="37408">MKAGAFFAGLAVIATTLLSIDAVPANAQDKKPYTIYLSNNFVGNDWRQQMLRSADIAVKKPPLAGRVDLKVEVVDTTVQAQINSLNNIIRNKPDAIVIDAGSGEALNPTIEKACKAGIVVIAFDQIVSAPCAYTMESDWGRAPRVEAEWLVKKLGGKGKILVDRGLAGAPISAQLQGGFEEVIKKYPGIEVVGYFNGDYALGPEQAGVASLLAAHPQVDAIFVQGYGAGAIKALQDAGRPIVPITGSPFNLTTTTCAQTQGAQCILAPNPAYLSAEALKLAVEILDGKKPAEKKILLRNAFLTTDPVPSELYPDATMQKIEVGKNAFPDMAPGLFLPVSPDWVEITPAEAAGSK</sequence>
<evidence type="ECO:0000256" key="4">
    <source>
        <dbReference type="SAM" id="SignalP"/>
    </source>
</evidence>
<feature type="chain" id="PRO_5011723708" evidence="4">
    <location>
        <begin position="28"/>
        <end position="354"/>
    </location>
</feature>
<dbReference type="Gene3D" id="3.40.50.2300">
    <property type="match status" value="2"/>
</dbReference>
<keyword evidence="3 4" id="KW-0732">Signal</keyword>
<dbReference type="OrthoDB" id="3600104at2"/>
<name>A0A1G5ZII9_9HYPH</name>
<dbReference type="CDD" id="cd19998">
    <property type="entry name" value="PBP1_ABC_sugar_binding-like"/>
    <property type="match status" value="1"/>
</dbReference>
<evidence type="ECO:0000313" key="6">
    <source>
        <dbReference type="EMBL" id="SDA94397.1"/>
    </source>
</evidence>
<dbReference type="InterPro" id="IPR025997">
    <property type="entry name" value="SBP_2_dom"/>
</dbReference>
<dbReference type="Proteomes" id="UP000198588">
    <property type="component" value="Unassembled WGS sequence"/>
</dbReference>
<feature type="domain" description="Periplasmic binding protein" evidence="5">
    <location>
        <begin position="35"/>
        <end position="289"/>
    </location>
</feature>
<gene>
    <name evidence="6" type="ORF">SAMN02927914_05174</name>
</gene>
<comment type="similarity">
    <text evidence="2">Belongs to the bacterial solute-binding protein 2 family.</text>
</comment>
<dbReference type="PANTHER" id="PTHR46847">
    <property type="entry name" value="D-ALLOSE-BINDING PERIPLASMIC PROTEIN-RELATED"/>
    <property type="match status" value="1"/>
</dbReference>
<dbReference type="STRING" id="1165689.SAMN02927914_05174"/>
<dbReference type="PANTHER" id="PTHR46847:SF1">
    <property type="entry name" value="D-ALLOSE-BINDING PERIPLASMIC PROTEIN-RELATED"/>
    <property type="match status" value="1"/>
</dbReference>
<reference evidence="6 7" key="1">
    <citation type="submission" date="2016-10" db="EMBL/GenBank/DDBJ databases">
        <authorList>
            <person name="de Groot N.N."/>
        </authorList>
    </citation>
    <scope>NUCLEOTIDE SEQUENCE [LARGE SCALE GENOMIC DNA]</scope>
    <source>
        <strain evidence="6 7">CGMCC 1.12097</strain>
    </source>
</reference>
<evidence type="ECO:0000256" key="3">
    <source>
        <dbReference type="ARBA" id="ARBA00022729"/>
    </source>
</evidence>
<comment type="subcellular location">
    <subcellularLocation>
        <location evidence="1">Cell envelope</location>
    </subcellularLocation>
</comment>
<dbReference type="AlphaFoldDB" id="A0A1G5ZII9"/>
<dbReference type="GO" id="GO:0030313">
    <property type="term" value="C:cell envelope"/>
    <property type="evidence" value="ECO:0007669"/>
    <property type="project" value="UniProtKB-SubCell"/>
</dbReference>
<dbReference type="Pfam" id="PF13407">
    <property type="entry name" value="Peripla_BP_4"/>
    <property type="match status" value="1"/>
</dbReference>
<proteinExistence type="inferred from homology"/>
<protein>
    <submittedName>
        <fullName evidence="6">Ribose transport system substrate-binding protein</fullName>
    </submittedName>
</protein>
<dbReference type="EMBL" id="FMXM01000020">
    <property type="protein sequence ID" value="SDA94397.1"/>
    <property type="molecule type" value="Genomic_DNA"/>
</dbReference>
<evidence type="ECO:0000256" key="2">
    <source>
        <dbReference type="ARBA" id="ARBA00007639"/>
    </source>
</evidence>
<feature type="signal peptide" evidence="4">
    <location>
        <begin position="1"/>
        <end position="27"/>
    </location>
</feature>
<evidence type="ECO:0000313" key="7">
    <source>
        <dbReference type="Proteomes" id="UP000198588"/>
    </source>
</evidence>